<evidence type="ECO:0000259" key="5">
    <source>
        <dbReference type="PROSITE" id="PS51379"/>
    </source>
</evidence>
<dbReference type="GO" id="GO:0051539">
    <property type="term" value="F:4 iron, 4 sulfur cluster binding"/>
    <property type="evidence" value="ECO:0007669"/>
    <property type="project" value="UniProtKB-KW"/>
</dbReference>
<dbReference type="InterPro" id="IPR017896">
    <property type="entry name" value="4Fe4S_Fe-S-bd"/>
</dbReference>
<dbReference type="Gene3D" id="3.30.70.20">
    <property type="match status" value="1"/>
</dbReference>
<dbReference type="STRING" id="429009.Adeg_2094"/>
<dbReference type="AlphaFoldDB" id="C9RA42"/>
<keyword evidence="1" id="KW-0004">4Fe-4S</keyword>
<protein>
    <submittedName>
        <fullName evidence="6">Sulfite reductase, dissimilatory-type alpha subunit</fullName>
        <ecNumber evidence="6">1.8.99.3</ecNumber>
    </submittedName>
</protein>
<keyword evidence="3" id="KW-0408">Iron</keyword>
<dbReference type="EMBL" id="CP001785">
    <property type="protein sequence ID" value="ACX53171.1"/>
    <property type="molecule type" value="Genomic_DNA"/>
</dbReference>
<evidence type="ECO:0000313" key="6">
    <source>
        <dbReference type="EMBL" id="ACX53171.1"/>
    </source>
</evidence>
<keyword evidence="4" id="KW-0411">Iron-sulfur</keyword>
<dbReference type="Gene3D" id="3.30.413.10">
    <property type="entry name" value="Sulfite Reductase Hemoprotein, domain 1"/>
    <property type="match status" value="1"/>
</dbReference>
<name>C9RA42_AMMDK</name>
<dbReference type="GO" id="GO:0000103">
    <property type="term" value="P:sulfate assimilation"/>
    <property type="evidence" value="ECO:0007669"/>
    <property type="project" value="TreeGrafter"/>
</dbReference>
<dbReference type="Gene3D" id="3.30.70.2500">
    <property type="match status" value="1"/>
</dbReference>
<organism evidence="6 7">
    <name type="scientific">Ammonifex degensii (strain DSM 10501 / KC4)</name>
    <dbReference type="NCBI Taxonomy" id="429009"/>
    <lineage>
        <taxon>Bacteria</taxon>
        <taxon>Bacillati</taxon>
        <taxon>Bacillota</taxon>
        <taxon>Clostridia</taxon>
        <taxon>Thermoanaerobacterales</taxon>
        <taxon>Thermoanaerobacteraceae</taxon>
        <taxon>Ammonifex</taxon>
    </lineage>
</organism>
<dbReference type="Proteomes" id="UP000002620">
    <property type="component" value="Chromosome"/>
</dbReference>
<dbReference type="NCBIfam" id="TIGR02064">
    <property type="entry name" value="dsrA"/>
    <property type="match status" value="1"/>
</dbReference>
<dbReference type="GO" id="GO:0050311">
    <property type="term" value="F:sulfite reductase (ferredoxin) activity"/>
    <property type="evidence" value="ECO:0007669"/>
    <property type="project" value="TreeGrafter"/>
</dbReference>
<dbReference type="InterPro" id="IPR006067">
    <property type="entry name" value="NO2/SO3_Rdtase_4Fe4S_dom"/>
</dbReference>
<dbReference type="InterPro" id="IPR011806">
    <property type="entry name" value="DsrA"/>
</dbReference>
<dbReference type="EC" id="1.8.99.3" evidence="6"/>
<evidence type="ECO:0000256" key="1">
    <source>
        <dbReference type="ARBA" id="ARBA00022485"/>
    </source>
</evidence>
<keyword evidence="7" id="KW-1185">Reference proteome</keyword>
<dbReference type="SUPFAM" id="SSF54862">
    <property type="entry name" value="4Fe-4S ferredoxins"/>
    <property type="match status" value="1"/>
</dbReference>
<dbReference type="eggNOG" id="COG2221">
    <property type="taxonomic scope" value="Bacteria"/>
</dbReference>
<dbReference type="SUPFAM" id="SSF55124">
    <property type="entry name" value="Nitrite/Sulfite reductase N-terminal domain-like"/>
    <property type="match status" value="1"/>
</dbReference>
<dbReference type="GO" id="GO:0020037">
    <property type="term" value="F:heme binding"/>
    <property type="evidence" value="ECO:0007669"/>
    <property type="project" value="InterPro"/>
</dbReference>
<accession>C9RA42</accession>
<dbReference type="InterPro" id="IPR036136">
    <property type="entry name" value="Nit/Sulf_reduc_fer-like_dom_sf"/>
</dbReference>
<evidence type="ECO:0000256" key="4">
    <source>
        <dbReference type="ARBA" id="ARBA00023014"/>
    </source>
</evidence>
<dbReference type="Gene3D" id="6.10.140.1420">
    <property type="match status" value="1"/>
</dbReference>
<dbReference type="GO" id="GO:0018551">
    <property type="term" value="F:dissimilatory sulfite reductase (NADH) activity"/>
    <property type="evidence" value="ECO:0007669"/>
    <property type="project" value="InterPro"/>
</dbReference>
<dbReference type="InterPro" id="IPR045169">
    <property type="entry name" value="NO2/SO3_Rdtase_4Fe4S_prot"/>
</dbReference>
<dbReference type="KEGG" id="adg:Adeg_2094"/>
<dbReference type="SUPFAM" id="SSF56014">
    <property type="entry name" value="Nitrite and sulphite reductase 4Fe-4S domain-like"/>
    <property type="match status" value="1"/>
</dbReference>
<evidence type="ECO:0000313" key="7">
    <source>
        <dbReference type="Proteomes" id="UP000002620"/>
    </source>
</evidence>
<dbReference type="GO" id="GO:0009337">
    <property type="term" value="C:sulfite reductase complex (NADPH)"/>
    <property type="evidence" value="ECO:0007669"/>
    <property type="project" value="TreeGrafter"/>
</dbReference>
<dbReference type="GO" id="GO:0046872">
    <property type="term" value="F:metal ion binding"/>
    <property type="evidence" value="ECO:0007669"/>
    <property type="project" value="UniProtKB-KW"/>
</dbReference>
<proteinExistence type="predicted"/>
<sequence>MRAMFKPKVPQKEIKYEELRIYTDEELRNPTDEEMKNFKIKHDIPLLEQLESGPWPSFVADLKVEAWRRRKLADDRMMIPRDVVEDLLGQVELSFVHGETHWKHGGIVGVIGYGGGVIGRYSDLPDKFPGIAHFHTIRVNQPASKFYKTDFLRAICDLWEFRGSGIMNLHGSTGDLIFLGTTTEQLEPIFQEMAHHLSQDLGGSGSNLRTPECCVGRARCEYACYDTQDVCYELTMHFQDELHRPAFPYKFKFKFSGCPNDCVASVARADLSVIGIWRDKIRIDQDAVRAYIKGDLIPNAGAHRGRDWGKFDIQKEVIDLCPTKCMRLEGEELYIDDENCVRCMHCINVMPRALRPGTDTGACVMVGGKAPILEGAQLSMVLVPFMKLEPPYDNLKELIEKIWEVWMEEGKNRERLGELIQRMGLWRFLDAIGLPPAPQMVWAPRANPYIFWKEEDVPGGFKRDINDYRSRHAR</sequence>
<keyword evidence="6" id="KW-0560">Oxidoreductase</keyword>
<dbReference type="GO" id="GO:0016002">
    <property type="term" value="F:sulfite reductase activity"/>
    <property type="evidence" value="ECO:0007669"/>
    <property type="project" value="TreeGrafter"/>
</dbReference>
<reference evidence="6 7" key="1">
    <citation type="submission" date="2009-10" db="EMBL/GenBank/DDBJ databases">
        <title>Complete sequence of chromosome of Ammonifex degensii KC4.</title>
        <authorList>
            <consortium name="US DOE Joint Genome Institute"/>
            <person name="Kerfeld C."/>
            <person name="Goodner B."/>
            <person name="Huber H."/>
            <person name="Stetter K."/>
            <person name="Lucas S."/>
            <person name="Copeland A."/>
            <person name="Lapidus A."/>
            <person name="Glavina del Rio T."/>
            <person name="Dalin E."/>
            <person name="Tice H."/>
            <person name="Bruce D."/>
            <person name="Goodwin L."/>
            <person name="Pitluck S."/>
            <person name="Saunders E."/>
            <person name="Brettin T."/>
            <person name="Detter J.C."/>
            <person name="Han C."/>
            <person name="Larimer F."/>
            <person name="Land M."/>
            <person name="Hauser L."/>
            <person name="Kyrpides N."/>
            <person name="Ovchinnikova G."/>
            <person name="Richardson P."/>
        </authorList>
    </citation>
    <scope>NUCLEOTIDE SEQUENCE [LARGE SCALE GENOMIC DNA]</scope>
    <source>
        <strain evidence="7">DSM 10501 / KC4</strain>
    </source>
</reference>
<dbReference type="PROSITE" id="PS51379">
    <property type="entry name" value="4FE4S_FER_2"/>
    <property type="match status" value="1"/>
</dbReference>
<evidence type="ECO:0000256" key="3">
    <source>
        <dbReference type="ARBA" id="ARBA00023004"/>
    </source>
</evidence>
<dbReference type="Pfam" id="PF01077">
    <property type="entry name" value="NIR_SIR"/>
    <property type="match status" value="1"/>
</dbReference>
<dbReference type="PANTHER" id="PTHR11493:SF54">
    <property type="entry name" value="ANAEROBIC SULFITE REDUCTASE SUBUNIT C"/>
    <property type="match status" value="1"/>
</dbReference>
<evidence type="ECO:0000256" key="2">
    <source>
        <dbReference type="ARBA" id="ARBA00022723"/>
    </source>
</evidence>
<feature type="domain" description="4Fe-4S ferredoxin-type" evidence="5">
    <location>
        <begin position="331"/>
        <end position="359"/>
    </location>
</feature>
<gene>
    <name evidence="6" type="ordered locus">Adeg_2094</name>
</gene>
<dbReference type="InterPro" id="IPR045854">
    <property type="entry name" value="NO2/SO3_Rdtase_4Fe4S_sf"/>
</dbReference>
<dbReference type="HOGENOM" id="CLU_660112_0_0_9"/>
<dbReference type="PANTHER" id="PTHR11493">
    <property type="entry name" value="SULFITE REDUCTASE [NADPH] SUBUNIT BETA-RELATED"/>
    <property type="match status" value="1"/>
</dbReference>
<keyword evidence="2" id="KW-0479">Metal-binding</keyword>